<keyword evidence="11" id="KW-1185">Reference proteome</keyword>
<accession>A0A9J6QZ38</accession>
<evidence type="ECO:0000256" key="7">
    <source>
        <dbReference type="ARBA" id="ARBA00023136"/>
    </source>
</evidence>
<keyword evidence="2" id="KW-0813">Transport</keyword>
<evidence type="ECO:0000256" key="2">
    <source>
        <dbReference type="ARBA" id="ARBA00022448"/>
    </source>
</evidence>
<feature type="transmembrane region" description="Helical" evidence="9">
    <location>
        <begin position="225"/>
        <end position="243"/>
    </location>
</feature>
<dbReference type="RefSeq" id="WP_227754649.1">
    <property type="nucleotide sequence ID" value="NZ_JAJAGH010000001.1"/>
</dbReference>
<dbReference type="InterPro" id="IPR026366">
    <property type="entry name" value="Seleno_YedE"/>
</dbReference>
<dbReference type="Pfam" id="PF04143">
    <property type="entry name" value="Sulf_transp"/>
    <property type="match status" value="1"/>
</dbReference>
<dbReference type="PANTHER" id="PTHR30574:SF1">
    <property type="entry name" value="SULPHUR TRANSPORT DOMAIN-CONTAINING PROTEIN"/>
    <property type="match status" value="1"/>
</dbReference>
<evidence type="ECO:0000256" key="4">
    <source>
        <dbReference type="ARBA" id="ARBA00022519"/>
    </source>
</evidence>
<evidence type="ECO:0000256" key="9">
    <source>
        <dbReference type="SAM" id="Phobius"/>
    </source>
</evidence>
<dbReference type="PANTHER" id="PTHR30574">
    <property type="entry name" value="INNER MEMBRANE PROTEIN YEDE"/>
    <property type="match status" value="1"/>
</dbReference>
<feature type="transmembrane region" description="Helical" evidence="9">
    <location>
        <begin position="55"/>
        <end position="74"/>
    </location>
</feature>
<feature type="transmembrane region" description="Helical" evidence="9">
    <location>
        <begin position="160"/>
        <end position="180"/>
    </location>
</feature>
<feature type="transmembrane region" description="Helical" evidence="9">
    <location>
        <begin position="86"/>
        <end position="109"/>
    </location>
</feature>
<feature type="transmembrane region" description="Helical" evidence="9">
    <location>
        <begin position="186"/>
        <end position="204"/>
    </location>
</feature>
<reference evidence="10" key="1">
    <citation type="submission" date="2022-09" db="EMBL/GenBank/DDBJ databases">
        <title>Culturomic study of gut microbiota in children with autism spectrum disorder.</title>
        <authorList>
            <person name="Efimov B.A."/>
            <person name="Chaplin A.V."/>
            <person name="Sokolova S.R."/>
            <person name="Pikina A.P."/>
            <person name="Korzhanova M."/>
            <person name="Belova V."/>
            <person name="Korostin D."/>
        </authorList>
    </citation>
    <scope>NUCLEOTIDE SEQUENCE</scope>
    <source>
        <strain evidence="10">ASD5510</strain>
    </source>
</reference>
<feature type="transmembrane region" description="Helical" evidence="9">
    <location>
        <begin position="325"/>
        <end position="345"/>
    </location>
</feature>
<dbReference type="GO" id="GO:0005886">
    <property type="term" value="C:plasma membrane"/>
    <property type="evidence" value="ECO:0007669"/>
    <property type="project" value="UniProtKB-SubCell"/>
</dbReference>
<feature type="transmembrane region" description="Helical" evidence="9">
    <location>
        <begin position="263"/>
        <end position="284"/>
    </location>
</feature>
<dbReference type="InterPro" id="IPR007272">
    <property type="entry name" value="Sulf_transp_TsuA/YedE"/>
</dbReference>
<dbReference type="AlphaFoldDB" id="A0A9J6QZ38"/>
<protein>
    <submittedName>
        <fullName evidence="10">YedE family putative selenium transporter</fullName>
    </submittedName>
</protein>
<feature type="transmembrane region" description="Helical" evidence="9">
    <location>
        <begin position="5"/>
        <end position="24"/>
    </location>
</feature>
<feature type="transmembrane region" description="Helical" evidence="9">
    <location>
        <begin position="296"/>
        <end position="319"/>
    </location>
</feature>
<evidence type="ECO:0000313" key="11">
    <source>
        <dbReference type="Proteomes" id="UP001065549"/>
    </source>
</evidence>
<comment type="subcellular location">
    <subcellularLocation>
        <location evidence="1">Cell inner membrane</location>
        <topology evidence="1">Multi-pass membrane protein</topology>
    </subcellularLocation>
</comment>
<keyword evidence="3" id="KW-1003">Cell membrane</keyword>
<evidence type="ECO:0000256" key="3">
    <source>
        <dbReference type="ARBA" id="ARBA00022475"/>
    </source>
</evidence>
<keyword evidence="4" id="KW-0997">Cell inner membrane</keyword>
<dbReference type="Proteomes" id="UP001065549">
    <property type="component" value="Unassembled WGS sequence"/>
</dbReference>
<gene>
    <name evidence="10" type="primary">yedE</name>
    <name evidence="10" type="ORF">OBO34_20970</name>
</gene>
<evidence type="ECO:0000256" key="8">
    <source>
        <dbReference type="ARBA" id="ARBA00035655"/>
    </source>
</evidence>
<dbReference type="NCBIfam" id="TIGR04112">
    <property type="entry name" value="seleno_YedE"/>
    <property type="match status" value="1"/>
</dbReference>
<evidence type="ECO:0000256" key="1">
    <source>
        <dbReference type="ARBA" id="ARBA00004429"/>
    </source>
</evidence>
<evidence type="ECO:0000313" key="10">
    <source>
        <dbReference type="EMBL" id="MCU7380790.1"/>
    </source>
</evidence>
<organism evidence="10 11">
    <name type="scientific">Hominibacterium faecale</name>
    <dbReference type="NCBI Taxonomy" id="2839743"/>
    <lineage>
        <taxon>Bacteria</taxon>
        <taxon>Bacillati</taxon>
        <taxon>Bacillota</taxon>
        <taxon>Clostridia</taxon>
        <taxon>Peptostreptococcales</taxon>
        <taxon>Anaerovoracaceae</taxon>
        <taxon>Hominibacterium</taxon>
    </lineage>
</organism>
<evidence type="ECO:0000256" key="6">
    <source>
        <dbReference type="ARBA" id="ARBA00022989"/>
    </source>
</evidence>
<comment type="caution">
    <text evidence="10">The sequence shown here is derived from an EMBL/GenBank/DDBJ whole genome shotgun (WGS) entry which is preliminary data.</text>
</comment>
<dbReference type="EMBL" id="JAOSHN010000014">
    <property type="protein sequence ID" value="MCU7380790.1"/>
    <property type="molecule type" value="Genomic_DNA"/>
</dbReference>
<keyword evidence="7 9" id="KW-0472">Membrane</keyword>
<sequence length="351" mass="36393">MKKTALIGITGGLVGLIAVVLVSFGNPGNMGFCIACFLRDTAGSVGLHRAEVVQYIRPEIIGLVFGALIMSLIGKEFSPRGGSSPAIRFVLAICVMIGALVFLGCPLRMMLRIGGGDLNAIVGLVGFVVGIVIGIFCLNKGFSLNRAYKLSKCEGAVYPAINVGLLVLLYAAPAFLFFSTEGPGSMHAPIILSLIAGLIVGALAQKSRFCTVAGIRDTILFKDTTMLIGFICVIVIAIIGNLITGTFHVGFEAQPIAHSDGLWNFMGMVVVGFGSVLLGGCPLRQVILSGEGNTDSVVTIFGFLVGAAICHNFGLASSAEGPSPYGPAAVILSLVVVALIAVFNLKKVSKA</sequence>
<proteinExistence type="inferred from homology"/>
<name>A0A9J6QZ38_9FIRM</name>
<keyword evidence="5 9" id="KW-0812">Transmembrane</keyword>
<evidence type="ECO:0000256" key="5">
    <source>
        <dbReference type="ARBA" id="ARBA00022692"/>
    </source>
</evidence>
<keyword evidence="6 9" id="KW-1133">Transmembrane helix</keyword>
<feature type="transmembrane region" description="Helical" evidence="9">
    <location>
        <begin position="121"/>
        <end position="139"/>
    </location>
</feature>
<comment type="similarity">
    <text evidence="8">Belongs to the TsuA/YedE (TC 9.B.102) family.</text>
</comment>